<gene>
    <name evidence="2" type="ORF">CALCODRAFT_148934</name>
</gene>
<accession>A0A165I2U1</accession>
<evidence type="ECO:0000313" key="3">
    <source>
        <dbReference type="Proteomes" id="UP000076842"/>
    </source>
</evidence>
<keyword evidence="1" id="KW-1133">Transmembrane helix</keyword>
<dbReference type="AlphaFoldDB" id="A0A165I2U1"/>
<evidence type="ECO:0000256" key="1">
    <source>
        <dbReference type="SAM" id="Phobius"/>
    </source>
</evidence>
<evidence type="ECO:0000313" key="2">
    <source>
        <dbReference type="EMBL" id="KZT60065.1"/>
    </source>
</evidence>
<proteinExistence type="predicted"/>
<name>A0A165I2U1_9BASI</name>
<keyword evidence="1" id="KW-0472">Membrane</keyword>
<dbReference type="InParanoid" id="A0A165I2U1"/>
<dbReference type="EMBL" id="KV423934">
    <property type="protein sequence ID" value="KZT60065.1"/>
    <property type="molecule type" value="Genomic_DNA"/>
</dbReference>
<keyword evidence="1" id="KW-0812">Transmembrane</keyword>
<protein>
    <submittedName>
        <fullName evidence="2">Uncharacterized protein</fullName>
    </submittedName>
</protein>
<reference evidence="2 3" key="1">
    <citation type="journal article" date="2016" name="Mol. Biol. Evol.">
        <title>Comparative Genomics of Early-Diverging Mushroom-Forming Fungi Provides Insights into the Origins of Lignocellulose Decay Capabilities.</title>
        <authorList>
            <person name="Nagy L.G."/>
            <person name="Riley R."/>
            <person name="Tritt A."/>
            <person name="Adam C."/>
            <person name="Daum C."/>
            <person name="Floudas D."/>
            <person name="Sun H."/>
            <person name="Yadav J.S."/>
            <person name="Pangilinan J."/>
            <person name="Larsson K.H."/>
            <person name="Matsuura K."/>
            <person name="Barry K."/>
            <person name="Labutti K."/>
            <person name="Kuo R."/>
            <person name="Ohm R.A."/>
            <person name="Bhattacharya S.S."/>
            <person name="Shirouzu T."/>
            <person name="Yoshinaga Y."/>
            <person name="Martin F.M."/>
            <person name="Grigoriev I.V."/>
            <person name="Hibbett D.S."/>
        </authorList>
    </citation>
    <scope>NUCLEOTIDE SEQUENCE [LARGE SCALE GENOMIC DNA]</scope>
    <source>
        <strain evidence="2 3">HHB12733</strain>
    </source>
</reference>
<keyword evidence="3" id="KW-1185">Reference proteome</keyword>
<organism evidence="2 3">
    <name type="scientific">Calocera cornea HHB12733</name>
    <dbReference type="NCBI Taxonomy" id="1353952"/>
    <lineage>
        <taxon>Eukaryota</taxon>
        <taxon>Fungi</taxon>
        <taxon>Dikarya</taxon>
        <taxon>Basidiomycota</taxon>
        <taxon>Agaricomycotina</taxon>
        <taxon>Dacrymycetes</taxon>
        <taxon>Dacrymycetales</taxon>
        <taxon>Dacrymycetaceae</taxon>
        <taxon>Calocera</taxon>
    </lineage>
</organism>
<dbReference type="Proteomes" id="UP000076842">
    <property type="component" value="Unassembled WGS sequence"/>
</dbReference>
<feature type="transmembrane region" description="Helical" evidence="1">
    <location>
        <begin position="92"/>
        <end position="113"/>
    </location>
</feature>
<sequence length="114" mass="12770">MRRIRSVPRQTRSLHVPGHLLPLKCTQHMCCQRLACTTSPSRLRLRQRHRHQSRQCEGLPQVHGLGRCNEYRIKRREFRHGGTSLVPPGNSAVGRVAVGCSVGAVIFGVMVVLA</sequence>